<dbReference type="AlphaFoldDB" id="A0A0V8HR63"/>
<dbReference type="EMBL" id="FMAU01000001">
    <property type="protein sequence ID" value="SCB77498.1"/>
    <property type="molecule type" value="Genomic_DNA"/>
</dbReference>
<gene>
    <name evidence="1" type="ORF">GA0061094_0424</name>
</gene>
<sequence>MTYSLIGGIYINKQELILFKEKQTYNFMILGFTREQEYGEIYFTDHTRRTTIYRGSDVKEVIKLAKRKSRILHSK</sequence>
<dbReference type="Proteomes" id="UP000181997">
    <property type="component" value="Unassembled WGS sequence"/>
</dbReference>
<accession>A0A0V8HR63</accession>
<reference evidence="2" key="1">
    <citation type="submission" date="2016-08" db="EMBL/GenBank/DDBJ databases">
        <authorList>
            <person name="Varghese N."/>
            <person name="Submissions Spin"/>
        </authorList>
    </citation>
    <scope>NUCLEOTIDE SEQUENCE [LARGE SCALE GENOMIC DNA]</scope>
    <source>
        <strain evidence="2">SGD-1123</strain>
    </source>
</reference>
<protein>
    <submittedName>
        <fullName evidence="1">Uncharacterized protein</fullName>
    </submittedName>
</protein>
<keyword evidence="2" id="KW-1185">Reference proteome</keyword>
<organism evidence="1 2">
    <name type="scientific">[Bacillus] enclensis</name>
    <dbReference type="NCBI Taxonomy" id="1402860"/>
    <lineage>
        <taxon>Bacteria</taxon>
        <taxon>Bacillati</taxon>
        <taxon>Bacillota</taxon>
        <taxon>Bacilli</taxon>
        <taxon>Bacillales</taxon>
        <taxon>Bacillaceae</taxon>
        <taxon>Rossellomorea</taxon>
    </lineage>
</organism>
<proteinExistence type="predicted"/>
<evidence type="ECO:0000313" key="2">
    <source>
        <dbReference type="Proteomes" id="UP000181997"/>
    </source>
</evidence>
<name>A0A0V8HR63_9BACI</name>
<evidence type="ECO:0000313" key="1">
    <source>
        <dbReference type="EMBL" id="SCB77498.1"/>
    </source>
</evidence>